<comment type="caution">
    <text evidence="1">The sequence shown here is derived from an EMBL/GenBank/DDBJ whole genome shotgun (WGS) entry which is preliminary data.</text>
</comment>
<organism evidence="1 2">
    <name type="scientific">Eikenella longinqua</name>
    <dbReference type="NCBI Taxonomy" id="1795827"/>
    <lineage>
        <taxon>Bacteria</taxon>
        <taxon>Pseudomonadati</taxon>
        <taxon>Pseudomonadota</taxon>
        <taxon>Betaproteobacteria</taxon>
        <taxon>Neisseriales</taxon>
        <taxon>Neisseriaceae</taxon>
        <taxon>Eikenella</taxon>
    </lineage>
</organism>
<name>A0A1A9RWT8_9NEIS</name>
<dbReference type="Proteomes" id="UP000077885">
    <property type="component" value="Unassembled WGS sequence"/>
</dbReference>
<dbReference type="OrthoDB" id="189170at2"/>
<sequence>MSAMKFIPLAERVYADLDNERLSRHIVGLTQTDSVCCFDGDMRTIKAGDYLYLYMDCGDDYCVSEGVVIANPYPTAHRYCCVLDEDILFWQDYCAATNR</sequence>
<keyword evidence="2" id="KW-1185">Reference proteome</keyword>
<proteinExistence type="predicted"/>
<accession>A0A1A9RWT8</accession>
<protein>
    <submittedName>
        <fullName evidence="1">Uncharacterized protein</fullName>
    </submittedName>
</protein>
<evidence type="ECO:0000313" key="1">
    <source>
        <dbReference type="EMBL" id="OAM29170.1"/>
    </source>
</evidence>
<dbReference type="AlphaFoldDB" id="A0A1A9RWT8"/>
<dbReference type="EMBL" id="LXSL01000016">
    <property type="protein sequence ID" value="OAM29170.1"/>
    <property type="molecule type" value="Genomic_DNA"/>
</dbReference>
<gene>
    <name evidence="1" type="ORF">A7P95_04260</name>
</gene>
<dbReference type="STRING" id="1795827.A7P95_04260"/>
<reference evidence="2" key="1">
    <citation type="submission" date="2016-05" db="EMBL/GenBank/DDBJ databases">
        <title>Draft genome of Corynebacterium afermentans subsp. afermentans LCDC 88199T.</title>
        <authorList>
            <person name="Bernier A.-M."/>
            <person name="Bernard K."/>
        </authorList>
    </citation>
    <scope>NUCLEOTIDE SEQUENCE [LARGE SCALE GENOMIC DNA]</scope>
    <source>
        <strain evidence="2">NML02-A-017</strain>
    </source>
</reference>
<evidence type="ECO:0000313" key="2">
    <source>
        <dbReference type="Proteomes" id="UP000077885"/>
    </source>
</evidence>